<evidence type="ECO:0000256" key="2">
    <source>
        <dbReference type="ARBA" id="ARBA00012744"/>
    </source>
</evidence>
<proteinExistence type="inferred from homology"/>
<dbReference type="InterPro" id="IPR033132">
    <property type="entry name" value="GH_1_N_CS"/>
</dbReference>
<dbReference type="GO" id="GO:0008422">
    <property type="term" value="F:beta-glucosidase activity"/>
    <property type="evidence" value="ECO:0007669"/>
    <property type="project" value="UniProtKB-EC"/>
</dbReference>
<comment type="similarity">
    <text evidence="1 6">Belongs to the glycosyl hydrolase 1 family.</text>
</comment>
<dbReference type="PROSITE" id="PS00653">
    <property type="entry name" value="GLYCOSYL_HYDROL_F1_2"/>
    <property type="match status" value="1"/>
</dbReference>
<sequence>MSDKFLWGGASASYQCEGAWNLDDKAESMWDHYLHEEGLENGDIASDHYHRFEEDIRMMKEGGQNAYRFSLSWPRIIKNKAGEINEKGIAFYHRLLDACHTYGIEPFVTLYHWDLPQYWEDCGGWQNEEVCEAFETYARVCFDNFHEKVNHWVTFNEPKWFIASGYLIGNYPPCRQDPQAMIHAAYHVMYASALGVRAFRQGKYPGMIGIVHSFTPVNGVDDTVNTKIAMRYADNYCNNWILDTAAKGEIPIDLLSELSKSYDLSMIQPAQLQIIKENTVDFLGLNYYSRTLVKPYTEGETTFIVNNSGKQGKGSSKVIVKGWFEQVMHDPASTYTEWDTEIYPKGLKDGLLEVKKKYNLPVYITENGIGMYEDVTVKQVEDDYRISFMKDHLQAMHEAMGSGVDVRGYFAWSSFDLYSWKNGCEKRYGLVAVDFENGLQRKPKKSYYWFKNMIEQQKS</sequence>
<organism evidence="8 9">
    <name type="scientific">Clostridium innocuum</name>
    <dbReference type="NCBI Taxonomy" id="1522"/>
    <lineage>
        <taxon>Bacteria</taxon>
        <taxon>Bacillati</taxon>
        <taxon>Bacillota</taxon>
        <taxon>Clostridia</taxon>
        <taxon>Eubacteriales</taxon>
        <taxon>Clostridiaceae</taxon>
        <taxon>Clostridium</taxon>
    </lineage>
</organism>
<dbReference type="PRINTS" id="PR00131">
    <property type="entry name" value="GLHYDRLASE1"/>
</dbReference>
<dbReference type="EC" id="3.2.1.21" evidence="2"/>
<dbReference type="EMBL" id="JQIF01000076">
    <property type="protein sequence ID" value="KGJ52251.1"/>
    <property type="molecule type" value="Genomic_DNA"/>
</dbReference>
<dbReference type="PROSITE" id="PS00572">
    <property type="entry name" value="GLYCOSYL_HYDROL_F1_1"/>
    <property type="match status" value="1"/>
</dbReference>
<dbReference type="InterPro" id="IPR018120">
    <property type="entry name" value="Glyco_hydro_1_AS"/>
</dbReference>
<name>A0A099I3S8_CLOIN</name>
<dbReference type="RefSeq" id="WP_044906537.1">
    <property type="nucleotide sequence ID" value="NZ_JQIF01000076.1"/>
</dbReference>
<dbReference type="FunFam" id="3.20.20.80:FF:000004">
    <property type="entry name" value="Beta-glucosidase 6-phospho-beta-glucosidase"/>
    <property type="match status" value="1"/>
</dbReference>
<dbReference type="Proteomes" id="UP000030008">
    <property type="component" value="Unassembled WGS sequence"/>
</dbReference>
<evidence type="ECO:0000256" key="4">
    <source>
        <dbReference type="ARBA" id="ARBA00023295"/>
    </source>
</evidence>
<dbReference type="GO" id="GO:0016052">
    <property type="term" value="P:carbohydrate catabolic process"/>
    <property type="evidence" value="ECO:0007669"/>
    <property type="project" value="TreeGrafter"/>
</dbReference>
<keyword evidence="3 7" id="KW-0378">Hydrolase</keyword>
<evidence type="ECO:0000256" key="6">
    <source>
        <dbReference type="RuleBase" id="RU003690"/>
    </source>
</evidence>
<keyword evidence="4 7" id="KW-0326">Glycosidase</keyword>
<evidence type="ECO:0000256" key="3">
    <source>
        <dbReference type="ARBA" id="ARBA00022801"/>
    </source>
</evidence>
<evidence type="ECO:0000256" key="5">
    <source>
        <dbReference type="PROSITE-ProRule" id="PRU10055"/>
    </source>
</evidence>
<dbReference type="SUPFAM" id="SSF51445">
    <property type="entry name" value="(Trans)glycosidases"/>
    <property type="match status" value="1"/>
</dbReference>
<evidence type="ECO:0000256" key="7">
    <source>
        <dbReference type="RuleBase" id="RU004468"/>
    </source>
</evidence>
<accession>A0A099I3S8</accession>
<reference evidence="8 9" key="1">
    <citation type="submission" date="2014-08" db="EMBL/GenBank/DDBJ databases">
        <title>Clostridium innocuum, an unnegligible vancomycin-resistant pathogen causing extra-intestinal infections.</title>
        <authorList>
            <person name="Feng Y."/>
            <person name="Chiu C.-H."/>
        </authorList>
    </citation>
    <scope>NUCLEOTIDE SEQUENCE [LARGE SCALE GENOMIC DNA]</scope>
    <source>
        <strain evidence="8 9">AN88</strain>
    </source>
</reference>
<dbReference type="Gene3D" id="3.20.20.80">
    <property type="entry name" value="Glycosidases"/>
    <property type="match status" value="1"/>
</dbReference>
<evidence type="ECO:0000313" key="9">
    <source>
        <dbReference type="Proteomes" id="UP000030008"/>
    </source>
</evidence>
<dbReference type="InterPro" id="IPR001360">
    <property type="entry name" value="Glyco_hydro_1"/>
</dbReference>
<dbReference type="Pfam" id="PF00232">
    <property type="entry name" value="Glyco_hydro_1"/>
    <property type="match status" value="1"/>
</dbReference>
<protein>
    <recommendedName>
        <fullName evidence="2">beta-glucosidase</fullName>
        <ecNumber evidence="2">3.2.1.21</ecNumber>
    </recommendedName>
</protein>
<dbReference type="AlphaFoldDB" id="A0A099I3S8"/>
<evidence type="ECO:0000256" key="1">
    <source>
        <dbReference type="ARBA" id="ARBA00010838"/>
    </source>
</evidence>
<dbReference type="PANTHER" id="PTHR10353:SF36">
    <property type="entry name" value="LP05116P"/>
    <property type="match status" value="1"/>
</dbReference>
<comment type="caution">
    <text evidence="8">The sequence shown here is derived from an EMBL/GenBank/DDBJ whole genome shotgun (WGS) entry which is preliminary data.</text>
</comment>
<dbReference type="PANTHER" id="PTHR10353">
    <property type="entry name" value="GLYCOSYL HYDROLASE"/>
    <property type="match status" value="1"/>
</dbReference>
<evidence type="ECO:0000313" key="8">
    <source>
        <dbReference type="EMBL" id="KGJ52251.1"/>
    </source>
</evidence>
<feature type="active site" description="Nucleophile" evidence="5">
    <location>
        <position position="366"/>
    </location>
</feature>
<dbReference type="GO" id="GO:0005829">
    <property type="term" value="C:cytosol"/>
    <property type="evidence" value="ECO:0007669"/>
    <property type="project" value="TreeGrafter"/>
</dbReference>
<dbReference type="InterPro" id="IPR017853">
    <property type="entry name" value="GH"/>
</dbReference>
<gene>
    <name evidence="8" type="ORF">CIAN88_15680</name>
</gene>